<protein>
    <submittedName>
        <fullName evidence="1">NAD-dependent epimerase/dehydratase</fullName>
    </submittedName>
</protein>
<proteinExistence type="predicted"/>
<dbReference type="STRING" id="887062.HGR_09214"/>
<evidence type="ECO:0000313" key="2">
    <source>
        <dbReference type="Proteomes" id="UP000016368"/>
    </source>
</evidence>
<keyword evidence="2" id="KW-1185">Reference proteome</keyword>
<comment type="caution">
    <text evidence="1">The sequence shown here is derived from an EMBL/GenBank/DDBJ whole genome shotgun (WGS) entry which is preliminary data.</text>
</comment>
<dbReference type="EMBL" id="AEGR01000056">
    <property type="protein sequence ID" value="EGI76941.1"/>
    <property type="molecule type" value="Genomic_DNA"/>
</dbReference>
<dbReference type="Proteomes" id="UP000016368">
    <property type="component" value="Unassembled WGS sequence"/>
</dbReference>
<organism evidence="1 2">
    <name type="scientific">Hylemonella gracilis ATCC 19624</name>
    <dbReference type="NCBI Taxonomy" id="887062"/>
    <lineage>
        <taxon>Bacteria</taxon>
        <taxon>Pseudomonadati</taxon>
        <taxon>Pseudomonadota</taxon>
        <taxon>Betaproteobacteria</taxon>
        <taxon>Burkholderiales</taxon>
        <taxon>Comamonadaceae</taxon>
        <taxon>Hylemonella</taxon>
    </lineage>
</organism>
<reference evidence="1 2" key="1">
    <citation type="journal article" date="2011" name="EMBO J.">
        <title>Structural diversity of bacterial flagellar motors.</title>
        <authorList>
            <person name="Chen S."/>
            <person name="Beeby M."/>
            <person name="Murphy G.E."/>
            <person name="Leadbetter J.R."/>
            <person name="Hendrixson D.R."/>
            <person name="Briegel A."/>
            <person name="Li Z."/>
            <person name="Shi J."/>
            <person name="Tocheva E.I."/>
            <person name="Muller A."/>
            <person name="Dobro M.J."/>
            <person name="Jensen G.J."/>
        </authorList>
    </citation>
    <scope>NUCLEOTIDE SEQUENCE [LARGE SCALE GENOMIC DNA]</scope>
    <source>
        <strain evidence="1 2">ATCC 19624</strain>
    </source>
</reference>
<gene>
    <name evidence="1" type="ORF">HGR_09214</name>
</gene>
<sequence>MAGAGFAALDMPASSAWTRGQLGWVPTGVGLMGDLAGADYFGE</sequence>
<accession>F3KTR2</accession>
<evidence type="ECO:0000313" key="1">
    <source>
        <dbReference type="EMBL" id="EGI76941.1"/>
    </source>
</evidence>
<name>F3KTR2_9BURK</name>
<dbReference type="AlphaFoldDB" id="F3KTR2"/>